<dbReference type="Pfam" id="PF03134">
    <property type="entry name" value="TB2_DP1_HVA22"/>
    <property type="match status" value="2"/>
</dbReference>
<feature type="transmembrane region" description="Helical" evidence="6">
    <location>
        <begin position="355"/>
        <end position="375"/>
    </location>
</feature>
<dbReference type="InterPro" id="IPR004345">
    <property type="entry name" value="TB2_DP1_HVA22"/>
</dbReference>
<feature type="transmembrane region" description="Helical" evidence="6">
    <location>
        <begin position="332"/>
        <end position="349"/>
    </location>
</feature>
<protein>
    <submittedName>
        <fullName evidence="8">Uncharacterized protein</fullName>
    </submittedName>
</protein>
<keyword evidence="7" id="KW-0732">Signal</keyword>
<dbReference type="GO" id="GO:0016020">
    <property type="term" value="C:membrane"/>
    <property type="evidence" value="ECO:0007669"/>
    <property type="project" value="UniProtKB-SubCell"/>
</dbReference>
<reference evidence="8" key="1">
    <citation type="submission" date="2021-11" db="EMBL/GenBank/DDBJ databases">
        <authorList>
            <consortium name="Genoscope - CEA"/>
            <person name="William W."/>
        </authorList>
    </citation>
    <scope>NUCLEOTIDE SEQUENCE</scope>
</reference>
<dbReference type="Proteomes" id="UP000789595">
    <property type="component" value="Unassembled WGS sequence"/>
</dbReference>
<feature type="chain" id="PRO_5035146078" evidence="7">
    <location>
        <begin position="19"/>
        <end position="436"/>
    </location>
</feature>
<feature type="transmembrane region" description="Helical" evidence="6">
    <location>
        <begin position="271"/>
        <end position="296"/>
    </location>
</feature>
<evidence type="ECO:0000256" key="6">
    <source>
        <dbReference type="SAM" id="Phobius"/>
    </source>
</evidence>
<name>A0A8J2SF58_9STRA</name>
<keyword evidence="5 6" id="KW-0472">Membrane</keyword>
<evidence type="ECO:0000256" key="3">
    <source>
        <dbReference type="ARBA" id="ARBA00022692"/>
    </source>
</evidence>
<dbReference type="EMBL" id="CAKKNE010000001">
    <property type="protein sequence ID" value="CAH0366479.1"/>
    <property type="molecule type" value="Genomic_DNA"/>
</dbReference>
<evidence type="ECO:0000256" key="7">
    <source>
        <dbReference type="SAM" id="SignalP"/>
    </source>
</evidence>
<keyword evidence="9" id="KW-1185">Reference proteome</keyword>
<comment type="caution">
    <text evidence="8">The sequence shown here is derived from an EMBL/GenBank/DDBJ whole genome shotgun (WGS) entry which is preliminary data.</text>
</comment>
<accession>A0A8J2SF58</accession>
<feature type="signal peptide" evidence="7">
    <location>
        <begin position="1"/>
        <end position="18"/>
    </location>
</feature>
<comment type="subcellular location">
    <subcellularLocation>
        <location evidence="1">Membrane</location>
        <topology evidence="1">Multi-pass membrane protein</topology>
    </subcellularLocation>
</comment>
<dbReference type="PANTHER" id="PTHR12300">
    <property type="entry name" value="HVA22-LIKE PROTEINS"/>
    <property type="match status" value="1"/>
</dbReference>
<keyword evidence="4 6" id="KW-1133">Transmembrane helix</keyword>
<evidence type="ECO:0000256" key="5">
    <source>
        <dbReference type="ARBA" id="ARBA00023136"/>
    </source>
</evidence>
<feature type="transmembrane region" description="Helical" evidence="6">
    <location>
        <begin position="302"/>
        <end position="320"/>
    </location>
</feature>
<proteinExistence type="inferred from homology"/>
<dbReference type="OrthoDB" id="10009287at2759"/>
<evidence type="ECO:0000256" key="1">
    <source>
        <dbReference type="ARBA" id="ARBA00004141"/>
    </source>
</evidence>
<evidence type="ECO:0000256" key="4">
    <source>
        <dbReference type="ARBA" id="ARBA00022989"/>
    </source>
</evidence>
<dbReference type="PANTHER" id="PTHR12300:SF161">
    <property type="entry name" value="RECEPTOR EXPRESSION-ENHANCING PROTEIN"/>
    <property type="match status" value="1"/>
</dbReference>
<evidence type="ECO:0000313" key="9">
    <source>
        <dbReference type="Proteomes" id="UP000789595"/>
    </source>
</evidence>
<evidence type="ECO:0000256" key="2">
    <source>
        <dbReference type="ARBA" id="ARBA00008573"/>
    </source>
</evidence>
<sequence>MNTKFLISALLLAPSAVAITPRRRTRVDVPKASKVKKEPAASTKKQVATEDVGFAHRYFSTAIDDSRFFFRALAVRGGGEEKPLVTPGQVAAYGGAALLAGMTVYLVEKLPRSGGRAPAQIVSFLSAFGVPEAAAAVLFHLGYVAHCFLVLAVMPEGLKNAVFSPAGVVLLGTVFPLVESIKAAASTSTASEHAWLQYWILHGCLSVISQDAGRFLERFGPGFVNHFYEFQFYSVLWLILPMTDGAAVVNDQVTKRYITPLIEPTVRAAEGWLATLVLGAVNAGHIWFFAGVFTMFPAALKRLAVVGVGTAYPVAATMVAASTGDTVAEDKWLTYWSCFSIVTLVMTLVERTAGAPLGLYTASLASTLYLMLPMFNGADVIFRNVLVPIAGQREALLLKDAKTLAKNMVKQLPASRHGEAGEAIAEAFLVEAKMQK</sequence>
<dbReference type="AlphaFoldDB" id="A0A8J2SF58"/>
<comment type="similarity">
    <text evidence="2">Belongs to the DP1 family.</text>
</comment>
<evidence type="ECO:0000313" key="8">
    <source>
        <dbReference type="EMBL" id="CAH0366479.1"/>
    </source>
</evidence>
<organism evidence="8 9">
    <name type="scientific">Pelagomonas calceolata</name>
    <dbReference type="NCBI Taxonomy" id="35677"/>
    <lineage>
        <taxon>Eukaryota</taxon>
        <taxon>Sar</taxon>
        <taxon>Stramenopiles</taxon>
        <taxon>Ochrophyta</taxon>
        <taxon>Pelagophyceae</taxon>
        <taxon>Pelagomonadales</taxon>
        <taxon>Pelagomonadaceae</taxon>
        <taxon>Pelagomonas</taxon>
    </lineage>
</organism>
<gene>
    <name evidence="8" type="ORF">PECAL_1P29750</name>
</gene>
<keyword evidence="3 6" id="KW-0812">Transmembrane</keyword>